<dbReference type="EMBL" id="GL534936">
    <property type="protein sequence ID" value="EFQ91116.1"/>
    <property type="molecule type" value="Genomic_DNA"/>
</dbReference>
<organism evidence="2">
    <name type="scientific">Pyrenophora teres f. teres (strain 0-1)</name>
    <name type="common">Barley net blotch fungus</name>
    <name type="synonym">Drechslera teres f. teres</name>
    <dbReference type="NCBI Taxonomy" id="861557"/>
    <lineage>
        <taxon>Eukaryota</taxon>
        <taxon>Fungi</taxon>
        <taxon>Dikarya</taxon>
        <taxon>Ascomycota</taxon>
        <taxon>Pezizomycotina</taxon>
        <taxon>Dothideomycetes</taxon>
        <taxon>Pleosporomycetidae</taxon>
        <taxon>Pleosporales</taxon>
        <taxon>Pleosporineae</taxon>
        <taxon>Pleosporaceae</taxon>
        <taxon>Pyrenophora</taxon>
    </lineage>
</organism>
<dbReference type="KEGG" id="pte:PTT_12136"/>
<proteinExistence type="predicted"/>
<dbReference type="OrthoDB" id="3555093at2759"/>
<keyword evidence="2" id="KW-1185">Reference proteome</keyword>
<evidence type="ECO:0008006" key="3">
    <source>
        <dbReference type="Google" id="ProtNLM"/>
    </source>
</evidence>
<dbReference type="AlphaFoldDB" id="E3RT33"/>
<evidence type="ECO:0000313" key="1">
    <source>
        <dbReference type="EMBL" id="EFQ91116.1"/>
    </source>
</evidence>
<sequence>FKCIHFIGSLLTDDAYESVRDGLRTVKNNTDPATWTWPTHVELLKHLHNLNATTDISWEAKIQLDKLTIGNTPFPNFLSTFNRLADRYKRQPVQKVELLKAKVSKDLLQNTILKGIEPEDNEFDSWCKL</sequence>
<feature type="non-terminal residue" evidence="1">
    <location>
        <position position="129"/>
    </location>
</feature>
<protein>
    <recommendedName>
        <fullName evidence="3">Retrotransposon gag domain-containing protein</fullName>
    </recommendedName>
</protein>
<dbReference type="Proteomes" id="UP000001067">
    <property type="component" value="Unassembled WGS sequence"/>
</dbReference>
<evidence type="ECO:0000313" key="2">
    <source>
        <dbReference type="Proteomes" id="UP000001067"/>
    </source>
</evidence>
<name>E3RT33_PYRTT</name>
<feature type="non-terminal residue" evidence="1">
    <location>
        <position position="1"/>
    </location>
</feature>
<accession>E3RT33</accession>
<reference evidence="1 2" key="1">
    <citation type="journal article" date="2010" name="Genome Biol.">
        <title>A first genome assembly of the barley fungal pathogen Pyrenophora teres f. teres.</title>
        <authorList>
            <person name="Ellwood S.R."/>
            <person name="Liu Z."/>
            <person name="Syme R.A."/>
            <person name="Lai Z."/>
            <person name="Hane J.K."/>
            <person name="Keiper F."/>
            <person name="Moffat C.S."/>
            <person name="Oliver R.P."/>
            <person name="Friesen T.L."/>
        </authorList>
    </citation>
    <scope>NUCLEOTIDE SEQUENCE [LARGE SCALE GENOMIC DNA]</scope>
    <source>
        <strain evidence="1 2">0-1</strain>
    </source>
</reference>
<dbReference type="HOGENOM" id="CLU_1964871_0_0_1"/>
<gene>
    <name evidence="1" type="ORF">PTT_12136</name>
</gene>